<organism evidence="2 3">
    <name type="scientific">Hypothenemus hampei</name>
    <name type="common">Coffee berry borer</name>
    <dbReference type="NCBI Taxonomy" id="57062"/>
    <lineage>
        <taxon>Eukaryota</taxon>
        <taxon>Metazoa</taxon>
        <taxon>Ecdysozoa</taxon>
        <taxon>Arthropoda</taxon>
        <taxon>Hexapoda</taxon>
        <taxon>Insecta</taxon>
        <taxon>Pterygota</taxon>
        <taxon>Neoptera</taxon>
        <taxon>Endopterygota</taxon>
        <taxon>Coleoptera</taxon>
        <taxon>Polyphaga</taxon>
        <taxon>Cucujiformia</taxon>
        <taxon>Curculionidae</taxon>
        <taxon>Scolytinae</taxon>
        <taxon>Hypothenemus</taxon>
    </lineage>
</organism>
<sequence length="158" mass="17672">MSVESCESVNDGQHNTTTLRENTELITRIPNRKRKAGTRSETAPTVTGTDKILSYLEKRSMTAAQQHEIDKTFLGYAASVKKLSAKRQTLIKFGIAKLIMEHEIEQHTENLGQGASATQNWCRTSYTSDLNVNQTCTETASLTPSYITTYYENFGNNV</sequence>
<dbReference type="EMBL" id="JBDJPC010000010">
    <property type="protein sequence ID" value="KAL1490109.1"/>
    <property type="molecule type" value="Genomic_DNA"/>
</dbReference>
<evidence type="ECO:0000313" key="2">
    <source>
        <dbReference type="EMBL" id="KAL1490109.1"/>
    </source>
</evidence>
<name>A0ABD1E686_HYPHA</name>
<accession>A0ABD1E686</accession>
<evidence type="ECO:0000256" key="1">
    <source>
        <dbReference type="SAM" id="MobiDB-lite"/>
    </source>
</evidence>
<feature type="compositionally biased region" description="Polar residues" evidence="1">
    <location>
        <begin position="1"/>
        <end position="20"/>
    </location>
</feature>
<reference evidence="2 3" key="1">
    <citation type="submission" date="2024-05" db="EMBL/GenBank/DDBJ databases">
        <title>Genetic variation in Jamaican populations of the coffee berry borer (Hypothenemus hampei).</title>
        <authorList>
            <person name="Errbii M."/>
            <person name="Myrie A."/>
        </authorList>
    </citation>
    <scope>NUCLEOTIDE SEQUENCE [LARGE SCALE GENOMIC DNA]</scope>
    <source>
        <strain evidence="2">JA-Hopewell-2020-01-JO</strain>
        <tissue evidence="2">Whole body</tissue>
    </source>
</reference>
<proteinExistence type="predicted"/>
<dbReference type="Proteomes" id="UP001566132">
    <property type="component" value="Unassembled WGS sequence"/>
</dbReference>
<comment type="caution">
    <text evidence="2">The sequence shown here is derived from an EMBL/GenBank/DDBJ whole genome shotgun (WGS) entry which is preliminary data.</text>
</comment>
<keyword evidence="3" id="KW-1185">Reference proteome</keyword>
<gene>
    <name evidence="2" type="ORF">ABEB36_012850</name>
</gene>
<dbReference type="AlphaFoldDB" id="A0ABD1E686"/>
<feature type="region of interest" description="Disordered" evidence="1">
    <location>
        <begin position="1"/>
        <end position="22"/>
    </location>
</feature>
<protein>
    <submittedName>
        <fullName evidence="2">Uncharacterized protein</fullName>
    </submittedName>
</protein>
<evidence type="ECO:0000313" key="3">
    <source>
        <dbReference type="Proteomes" id="UP001566132"/>
    </source>
</evidence>